<evidence type="ECO:0000313" key="12">
    <source>
        <dbReference type="EMBL" id="KAL3675325.1"/>
    </source>
</evidence>
<evidence type="ECO:0000256" key="3">
    <source>
        <dbReference type="ARBA" id="ARBA00022737"/>
    </source>
</evidence>
<dbReference type="AlphaFoldDB" id="A0ABD3GBF0"/>
<feature type="compositionally biased region" description="Basic and acidic residues" evidence="10">
    <location>
        <begin position="1"/>
        <end position="15"/>
    </location>
</feature>
<dbReference type="Pfam" id="PF12874">
    <property type="entry name" value="zf-met"/>
    <property type="match status" value="1"/>
</dbReference>
<evidence type="ECO:0000256" key="7">
    <source>
        <dbReference type="ARBA" id="ARBA00023163"/>
    </source>
</evidence>
<comment type="subcellular location">
    <subcellularLocation>
        <location evidence="1">Nucleus</location>
    </subcellularLocation>
</comment>
<keyword evidence="13" id="KW-1185">Reference proteome</keyword>
<dbReference type="InterPro" id="IPR036236">
    <property type="entry name" value="Znf_C2H2_sf"/>
</dbReference>
<dbReference type="InterPro" id="IPR059161">
    <property type="entry name" value="Znf-C2H2_STOP1/2_3rd"/>
</dbReference>
<proteinExistence type="predicted"/>
<dbReference type="EMBL" id="JBJQOH010000008">
    <property type="protein sequence ID" value="KAL3675325.1"/>
    <property type="molecule type" value="Genomic_DNA"/>
</dbReference>
<organism evidence="12 13">
    <name type="scientific">Riccia sorocarpa</name>
    <dbReference type="NCBI Taxonomy" id="122646"/>
    <lineage>
        <taxon>Eukaryota</taxon>
        <taxon>Viridiplantae</taxon>
        <taxon>Streptophyta</taxon>
        <taxon>Embryophyta</taxon>
        <taxon>Marchantiophyta</taxon>
        <taxon>Marchantiopsida</taxon>
        <taxon>Marchantiidae</taxon>
        <taxon>Marchantiales</taxon>
        <taxon>Ricciaceae</taxon>
        <taxon>Riccia</taxon>
    </lineage>
</organism>
<dbReference type="InterPro" id="IPR044300">
    <property type="entry name" value="STOP1/2"/>
</dbReference>
<gene>
    <name evidence="12" type="ORF">R1sor_025273</name>
</gene>
<name>A0ABD3GBF0_9MARC</name>
<dbReference type="PANTHER" id="PTHR46352:SF1">
    <property type="entry name" value="PROTEIN SENSITIVE TO PROTON RHIZOTOXICITY 1"/>
    <property type="match status" value="1"/>
</dbReference>
<keyword evidence="6" id="KW-0805">Transcription regulation</keyword>
<feature type="region of interest" description="Disordered" evidence="10">
    <location>
        <begin position="346"/>
        <end position="381"/>
    </location>
</feature>
<reference evidence="12 13" key="1">
    <citation type="submission" date="2024-09" db="EMBL/GenBank/DDBJ databases">
        <title>Chromosome-scale assembly of Riccia sorocarpa.</title>
        <authorList>
            <person name="Paukszto L."/>
        </authorList>
    </citation>
    <scope>NUCLEOTIDE SEQUENCE [LARGE SCALE GENOMIC DNA]</scope>
    <source>
        <strain evidence="12">LP-2024</strain>
        <tissue evidence="12">Aerial parts of the thallus</tissue>
    </source>
</reference>
<feature type="domain" description="C2H2-type" evidence="11">
    <location>
        <begin position="404"/>
        <end position="431"/>
    </location>
</feature>
<dbReference type="PROSITE" id="PS00028">
    <property type="entry name" value="ZINC_FINGER_C2H2_1"/>
    <property type="match status" value="1"/>
</dbReference>
<evidence type="ECO:0000256" key="4">
    <source>
        <dbReference type="ARBA" id="ARBA00022771"/>
    </source>
</evidence>
<keyword evidence="5" id="KW-0862">Zinc</keyword>
<comment type="caution">
    <text evidence="12">The sequence shown here is derived from an EMBL/GenBank/DDBJ whole genome shotgun (WGS) entry which is preliminary data.</text>
</comment>
<feature type="compositionally biased region" description="Polar residues" evidence="10">
    <location>
        <begin position="346"/>
        <end position="365"/>
    </location>
</feature>
<evidence type="ECO:0000256" key="9">
    <source>
        <dbReference type="PROSITE-ProRule" id="PRU00042"/>
    </source>
</evidence>
<feature type="region of interest" description="Disordered" evidence="10">
    <location>
        <begin position="1"/>
        <end position="20"/>
    </location>
</feature>
<keyword evidence="8" id="KW-0539">Nucleus</keyword>
<dbReference type="Proteomes" id="UP001633002">
    <property type="component" value="Unassembled WGS sequence"/>
</dbReference>
<keyword evidence="2" id="KW-0479">Metal-binding</keyword>
<evidence type="ECO:0000259" key="11">
    <source>
        <dbReference type="PROSITE" id="PS50157"/>
    </source>
</evidence>
<dbReference type="Gene3D" id="3.30.160.60">
    <property type="entry name" value="Classic Zinc Finger"/>
    <property type="match status" value="1"/>
</dbReference>
<dbReference type="PANTHER" id="PTHR46352">
    <property type="entry name" value="PROTEIN SENSITIVE TO PROTON RHIZOTOXICITY 1"/>
    <property type="match status" value="1"/>
</dbReference>
<dbReference type="SUPFAM" id="SSF57667">
    <property type="entry name" value="beta-beta-alpha zinc fingers"/>
    <property type="match status" value="1"/>
</dbReference>
<keyword evidence="7" id="KW-0804">Transcription</keyword>
<protein>
    <recommendedName>
        <fullName evidence="11">C2H2-type domain-containing protein</fullName>
    </recommendedName>
</protein>
<dbReference type="FunFam" id="3.30.160.60:FF:000100">
    <property type="entry name" value="Zinc finger 45-like"/>
    <property type="match status" value="1"/>
</dbReference>
<keyword evidence="4 9" id="KW-0863">Zinc-finger</keyword>
<evidence type="ECO:0000256" key="1">
    <source>
        <dbReference type="ARBA" id="ARBA00004123"/>
    </source>
</evidence>
<sequence length="533" mass="57856">MAEFRAFRQKVEDSSHLPFPSSAATSVMNFSGLQQQATRMPTSFLQVHASSTASGIGGRNAGNMQAGSNSQLGGGCAGGIHRAHGNLGGNQPNSQNAQQFMDLQSEMHMLASNGAPEKAGEYHGLGDPNLHAALVDIQQKIEKMQEFIRMNGNGGQANLQQQQEVASAVNLISQMTAAISEGMLNNNKVQNQNQNETQTPNMSMSDSSQLNHLFQGAMQSPSSGPRLNFLEYSSPPAVIPDTVLGNNGNNSFPGLHGPNNVNLNNCFGQNIAGNLSLGTGERVYGAVTTSKGSSVLPSETVGVGNLRHPQLNCNRRFDSPPSVISGLNNSSAKPSIRTSITTATSQLQANPGGSGSLGSDNQKFSKGQVVQKDEYDDGEGEVLAPGSYQLVELDDREIMAEHTHFCELCGKGFKRDANLRMHMRSHGDEYKTPEALARPIRPIDEQKPEIPKRFSCPHVGCKRNVKHRKFQPLKSLLCVKNHYRRSHCAKILVCMLVRYYLLQEGQAVRTCRSATYEQNPFAEQAKWTSLSFT</sequence>
<dbReference type="SMART" id="SM00355">
    <property type="entry name" value="ZnF_C2H2"/>
    <property type="match status" value="2"/>
</dbReference>
<keyword evidence="3" id="KW-0677">Repeat</keyword>
<evidence type="ECO:0000256" key="8">
    <source>
        <dbReference type="ARBA" id="ARBA00023242"/>
    </source>
</evidence>
<evidence type="ECO:0000256" key="10">
    <source>
        <dbReference type="SAM" id="MobiDB-lite"/>
    </source>
</evidence>
<dbReference type="GO" id="GO:0008270">
    <property type="term" value="F:zinc ion binding"/>
    <property type="evidence" value="ECO:0007669"/>
    <property type="project" value="UniProtKB-KW"/>
</dbReference>
<dbReference type="Pfam" id="PF23115">
    <property type="entry name" value="zf-C2H2_STOP2_3rd"/>
    <property type="match status" value="1"/>
</dbReference>
<evidence type="ECO:0000313" key="13">
    <source>
        <dbReference type="Proteomes" id="UP001633002"/>
    </source>
</evidence>
<accession>A0ABD3GBF0</accession>
<dbReference type="InterPro" id="IPR013087">
    <property type="entry name" value="Znf_C2H2_type"/>
</dbReference>
<dbReference type="PROSITE" id="PS50157">
    <property type="entry name" value="ZINC_FINGER_C2H2_2"/>
    <property type="match status" value="1"/>
</dbReference>
<evidence type="ECO:0000256" key="5">
    <source>
        <dbReference type="ARBA" id="ARBA00022833"/>
    </source>
</evidence>
<evidence type="ECO:0000256" key="6">
    <source>
        <dbReference type="ARBA" id="ARBA00023015"/>
    </source>
</evidence>
<evidence type="ECO:0000256" key="2">
    <source>
        <dbReference type="ARBA" id="ARBA00022723"/>
    </source>
</evidence>